<dbReference type="OrthoDB" id="8791at2157"/>
<dbReference type="SUPFAM" id="SSF51556">
    <property type="entry name" value="Metallo-dependent hydrolases"/>
    <property type="match status" value="1"/>
</dbReference>
<dbReference type="InterPro" id="IPR011059">
    <property type="entry name" value="Metal-dep_hydrolase_composite"/>
</dbReference>
<evidence type="ECO:0000259" key="1">
    <source>
        <dbReference type="Pfam" id="PF07969"/>
    </source>
</evidence>
<dbReference type="NCBIfam" id="NF042911">
    <property type="entry name" value="FMH_DH_FwdA"/>
    <property type="match status" value="1"/>
</dbReference>
<feature type="domain" description="Amidohydrolase 3" evidence="1">
    <location>
        <begin position="40"/>
        <end position="505"/>
    </location>
</feature>
<protein>
    <submittedName>
        <fullName evidence="2">Protein FwdA</fullName>
    </submittedName>
</protein>
<dbReference type="RefSeq" id="WP_071905794.1">
    <property type="nucleotide sequence ID" value="NZ_LT607756.1"/>
</dbReference>
<sequence>MERIIKNGIVYDPLNNIDGEKMDICIKDGKIVDSVSEDADVIDASGKVVMPGGVDPHTHIAGPKVNVGRMFRPEDSKKDVEGKTNLKRAGSGFSVPSTFMTGYRYAQMGYTTAMEAAMPPLLARHTHEEFHDTPFLDHAAYPLFGNNWFVMNYLKEGDIDKCAAYVSWVLKATKGYTIKIVNPAGTEAWGWGGNVHGINDPAPYFDITGAEIIKGLAEVNEKLGLPHAIHLHCNDLGHPGNYETTIKSFDLPKGIKANPKHGKRDAVLYATHVQFHSYGGTNWRDFVSEAPRIADYVNKNDHIVIDVGQVTLDETTTMTADGPAEYDMHLLNGLKWANCDVELETGSGIIPFLYSPRAPVPASQWAIGLELFLLVNNPEKICLTTDSPNGGPFTRYPRVMAWLMSNQYREDMIENHVHKWAQKKTSIATIDREYSFYEIAQVTRSTPATVLGLSDTKGHLGVGADADIAIYDFNPETQDQSADYVALEDALQNAAYVLKDGNVIVKDGVVVSEGTHGRTYWINSLYDGELEKEVESEVEKMFKKYYSVNFANYPVQEEYLPKSCPINGVIQ</sequence>
<dbReference type="GeneID" id="30410993"/>
<dbReference type="NCBIfam" id="TIGR03121">
    <property type="entry name" value="one_C_dehyd_A"/>
    <property type="match status" value="1"/>
</dbReference>
<dbReference type="AlphaFoldDB" id="A0A1D3KZD4"/>
<dbReference type="SUPFAM" id="SSF51338">
    <property type="entry name" value="Composite domain of metallo-dependent hydrolases"/>
    <property type="match status" value="2"/>
</dbReference>
<dbReference type="InterPro" id="IPR050378">
    <property type="entry name" value="Metallo-dep_Hydrolases_sf"/>
</dbReference>
<reference evidence="2 3" key="1">
    <citation type="submission" date="2016-08" db="EMBL/GenBank/DDBJ databases">
        <authorList>
            <person name="Seilhamer J.J."/>
        </authorList>
    </citation>
    <scope>NUCLEOTIDE SEQUENCE [LARGE SCALE GENOMIC DNA]</scope>
    <source>
        <strain evidence="2">Buetzberg</strain>
    </source>
</reference>
<keyword evidence="3" id="KW-1185">Reference proteome</keyword>
<dbReference type="InterPro" id="IPR012027">
    <property type="entry name" value="Formylmethanofuran_DH_asu"/>
</dbReference>
<accession>A0A1D3KZD4</accession>
<dbReference type="InterPro" id="IPR053635">
    <property type="entry name" value="Metallo-hydrolase_FwdA/FmdA"/>
</dbReference>
<dbReference type="PATRIC" id="fig|129848.4.peg.135"/>
<proteinExistence type="predicted"/>
<dbReference type="PIRSF" id="PIRSF006453">
    <property type="entry name" value="FwdA"/>
    <property type="match status" value="1"/>
</dbReference>
<dbReference type="EMBL" id="LT607756">
    <property type="protein sequence ID" value="SCG84717.1"/>
    <property type="molecule type" value="Genomic_DNA"/>
</dbReference>
<dbReference type="GO" id="GO:0016810">
    <property type="term" value="F:hydrolase activity, acting on carbon-nitrogen (but not peptide) bonds"/>
    <property type="evidence" value="ECO:0007669"/>
    <property type="project" value="InterPro"/>
</dbReference>
<dbReference type="InterPro" id="IPR013108">
    <property type="entry name" value="Amidohydro_3"/>
</dbReference>
<organism evidence="2 3">
    <name type="scientific">Methanobacterium congolense</name>
    <dbReference type="NCBI Taxonomy" id="118062"/>
    <lineage>
        <taxon>Archaea</taxon>
        <taxon>Methanobacteriati</taxon>
        <taxon>Methanobacteriota</taxon>
        <taxon>Methanomada group</taxon>
        <taxon>Methanobacteria</taxon>
        <taxon>Methanobacteriales</taxon>
        <taxon>Methanobacteriaceae</taxon>
        <taxon>Methanobacterium</taxon>
    </lineage>
</organism>
<dbReference type="Pfam" id="PF07969">
    <property type="entry name" value="Amidohydro_3"/>
    <property type="match status" value="1"/>
</dbReference>
<dbReference type="InterPro" id="IPR032466">
    <property type="entry name" value="Metal_Hydrolase"/>
</dbReference>
<dbReference type="Proteomes" id="UP000094707">
    <property type="component" value="Chromosome I"/>
</dbReference>
<evidence type="ECO:0000313" key="2">
    <source>
        <dbReference type="EMBL" id="SCG84717.1"/>
    </source>
</evidence>
<dbReference type="CDD" id="cd01304">
    <property type="entry name" value="FMDH_A"/>
    <property type="match status" value="1"/>
</dbReference>
<name>A0A1D3KZD4_9EURY</name>
<dbReference type="KEGG" id="mcub:MCBB_0129"/>
<dbReference type="STRING" id="118062.MCBB_0129"/>
<dbReference type="Gene3D" id="2.30.40.10">
    <property type="entry name" value="Urease, subunit C, domain 1"/>
    <property type="match status" value="2"/>
</dbReference>
<gene>
    <name evidence="2" type="primary">fwdA</name>
    <name evidence="2" type="ORF">MCBB_0129</name>
</gene>
<dbReference type="PANTHER" id="PTHR11647">
    <property type="entry name" value="HYDRANTOINASE/DIHYDROPYRIMIDINASE FAMILY MEMBER"/>
    <property type="match status" value="1"/>
</dbReference>
<dbReference type="PANTHER" id="PTHR11647:SF1">
    <property type="entry name" value="COLLAPSIN RESPONSE MEDIATOR PROTEIN"/>
    <property type="match status" value="1"/>
</dbReference>
<evidence type="ECO:0000313" key="3">
    <source>
        <dbReference type="Proteomes" id="UP000094707"/>
    </source>
</evidence>
<dbReference type="Gene3D" id="3.20.20.140">
    <property type="entry name" value="Metal-dependent hydrolases"/>
    <property type="match status" value="1"/>
</dbReference>